<evidence type="ECO:0000313" key="3">
    <source>
        <dbReference type="Proteomes" id="UP000008363"/>
    </source>
</evidence>
<organism evidence="2 3">
    <name type="scientific">Gordonia rhizosphera NBRC 16068</name>
    <dbReference type="NCBI Taxonomy" id="1108045"/>
    <lineage>
        <taxon>Bacteria</taxon>
        <taxon>Bacillati</taxon>
        <taxon>Actinomycetota</taxon>
        <taxon>Actinomycetes</taxon>
        <taxon>Mycobacteriales</taxon>
        <taxon>Gordoniaceae</taxon>
        <taxon>Gordonia</taxon>
    </lineage>
</organism>
<sequence>MIAEVEIAARRLRRGRSATSFAVEATSQGQVGAQANLVFAHSRDSTVDHDFLPCPDVPEPQDCPAFAEPSPLRPAFVDNFDTRRAGGTTPMSQADTPTIPRRPTSGFCSNRPAPSPGTATPTRT</sequence>
<gene>
    <name evidence="2" type="ORF">GORHZ_070_00170</name>
</gene>
<name>K6WC32_9ACTN</name>
<dbReference type="AlphaFoldDB" id="K6WC32"/>
<dbReference type="STRING" id="1108045.GORHZ_070_00170"/>
<keyword evidence="3" id="KW-1185">Reference proteome</keyword>
<feature type="region of interest" description="Disordered" evidence="1">
    <location>
        <begin position="55"/>
        <end position="124"/>
    </location>
</feature>
<evidence type="ECO:0000313" key="2">
    <source>
        <dbReference type="EMBL" id="GAB89762.1"/>
    </source>
</evidence>
<reference evidence="2 3" key="1">
    <citation type="submission" date="2012-08" db="EMBL/GenBank/DDBJ databases">
        <title>Whole genome shotgun sequence of Gordonia rhizosphera NBRC 16068.</title>
        <authorList>
            <person name="Takarada H."/>
            <person name="Isaki S."/>
            <person name="Hosoyama A."/>
            <person name="Tsuchikane K."/>
            <person name="Katsumata H."/>
            <person name="Baba S."/>
            <person name="Ohji S."/>
            <person name="Yamazaki S."/>
            <person name="Fujita N."/>
        </authorList>
    </citation>
    <scope>NUCLEOTIDE SEQUENCE [LARGE SCALE GENOMIC DNA]</scope>
    <source>
        <strain evidence="2 3">NBRC 16068</strain>
    </source>
</reference>
<dbReference type="Gene3D" id="2.40.160.210">
    <property type="entry name" value="Acyl-CoA thioesterase, double hotdog domain"/>
    <property type="match status" value="1"/>
</dbReference>
<evidence type="ECO:0000256" key="1">
    <source>
        <dbReference type="SAM" id="MobiDB-lite"/>
    </source>
</evidence>
<comment type="caution">
    <text evidence="2">The sequence shown here is derived from an EMBL/GenBank/DDBJ whole genome shotgun (WGS) entry which is preliminary data.</text>
</comment>
<proteinExistence type="predicted"/>
<dbReference type="EMBL" id="BAHC01000070">
    <property type="protein sequence ID" value="GAB89762.1"/>
    <property type="molecule type" value="Genomic_DNA"/>
</dbReference>
<accession>K6WC32</accession>
<dbReference type="InterPro" id="IPR042171">
    <property type="entry name" value="Acyl-CoA_hotdog"/>
</dbReference>
<dbReference type="Proteomes" id="UP000008363">
    <property type="component" value="Unassembled WGS sequence"/>
</dbReference>
<protein>
    <submittedName>
        <fullName evidence="2">Uncharacterized protein</fullName>
    </submittedName>
</protein>